<keyword evidence="1" id="KW-0687">Ribonucleoprotein</keyword>
<reference evidence="1 2" key="1">
    <citation type="submission" date="2020-08" db="EMBL/GenBank/DDBJ databases">
        <title>Genomic Encyclopedia of Type Strains, Phase III (KMG-III): the genomes of soil and plant-associated and newly described type strains.</title>
        <authorList>
            <person name="Whitman W."/>
        </authorList>
    </citation>
    <scope>NUCLEOTIDE SEQUENCE [LARGE SCALE GENOMIC DNA]</scope>
    <source>
        <strain evidence="1 2">CECT 3146</strain>
    </source>
</reference>
<evidence type="ECO:0000313" key="2">
    <source>
        <dbReference type="Proteomes" id="UP000549009"/>
    </source>
</evidence>
<keyword evidence="2" id="KW-1185">Reference proteome</keyword>
<sequence>MTGTGDQREAVREMTTDGVPVRCPVCRHEQAYAPPAFPCSCGAPVVPPVAYDAAATPVTERSWADDWVTVRCGACGREADWPRPEVGCTCGTVLRIPVRTEAASPPGPGPAPPRPAFRPVPVRSARDAVTTAARYLRWLGYADVRDAVAGPEGRAPSGARLTARGVLAHVEPSARPASLRDLECAWLTALTHEVTCVCFALSDFTPEACERAAELGVPLFRIELDGVPAALNGAAEALAARGT</sequence>
<proteinExistence type="predicted"/>
<dbReference type="RefSeq" id="WP_308294318.1">
    <property type="nucleotide sequence ID" value="NZ_BMSQ01000002.1"/>
</dbReference>
<comment type="caution">
    <text evidence="1">The sequence shown here is derived from an EMBL/GenBank/DDBJ whole genome shotgun (WGS) entry which is preliminary data.</text>
</comment>
<dbReference type="Proteomes" id="UP000549009">
    <property type="component" value="Unassembled WGS sequence"/>
</dbReference>
<name>A0A7W8AV11_STRST</name>
<accession>A0A7W8AV11</accession>
<dbReference type="AlphaFoldDB" id="A0A7W8AV11"/>
<organism evidence="1 2">
    <name type="scientific">Streptomyces spectabilis</name>
    <dbReference type="NCBI Taxonomy" id="68270"/>
    <lineage>
        <taxon>Bacteria</taxon>
        <taxon>Bacillati</taxon>
        <taxon>Actinomycetota</taxon>
        <taxon>Actinomycetes</taxon>
        <taxon>Kitasatosporales</taxon>
        <taxon>Streptomycetaceae</taxon>
        <taxon>Streptomyces</taxon>
    </lineage>
</organism>
<evidence type="ECO:0000313" key="1">
    <source>
        <dbReference type="EMBL" id="MBB5105204.1"/>
    </source>
</evidence>
<gene>
    <name evidence="1" type="ORF">FHS40_004297</name>
</gene>
<dbReference type="GO" id="GO:0005840">
    <property type="term" value="C:ribosome"/>
    <property type="evidence" value="ECO:0007669"/>
    <property type="project" value="UniProtKB-KW"/>
</dbReference>
<keyword evidence="1" id="KW-0689">Ribosomal protein</keyword>
<protein>
    <submittedName>
        <fullName evidence="1">Ribosomal protein S27E</fullName>
    </submittedName>
</protein>
<dbReference type="EMBL" id="JACHJD010000006">
    <property type="protein sequence ID" value="MBB5105204.1"/>
    <property type="molecule type" value="Genomic_DNA"/>
</dbReference>